<protein>
    <recommendedName>
        <fullName evidence="1">Glycosyl hydrolase family 13 catalytic domain-containing protein</fullName>
    </recommendedName>
</protein>
<evidence type="ECO:0000259" key="1">
    <source>
        <dbReference type="SMART" id="SM00642"/>
    </source>
</evidence>
<dbReference type="PANTHER" id="PTHR47786">
    <property type="entry name" value="ALPHA-1,4-GLUCAN:MALTOSE-1-PHOSPHATE MALTOSYLTRANSFERASE"/>
    <property type="match status" value="1"/>
</dbReference>
<dbReference type="InterPro" id="IPR017853">
    <property type="entry name" value="GH"/>
</dbReference>
<sequence>MPLGAAWPRNPIIYEVNTWAWLREVGLRAGGKRVALGAVPDAEWDALAGWKPDAVWLMGVWERSPEGRRIALANEELVRSFHEALPDLRPDDDIVGSPYCIRGYAVDARLGGPAGLAKARAQLAQRGIRLVLDLVPNHVAPDHPWTREAPEYFVRGGEDEAARSPEAFLRVGGAVLARGRDPYFPPWPDVVQLDAFSPGYRNALTSTLSEIAGQCDAVRADMAMLLVNRVFARTWGARVGPAPATELWKEVLAEVRRRSPGFRFLAEAYWEMEWELQQLGFDFCYDKRLYDRMVEGSGEGVMQHLRAGLDYQERLVRFIENHDEPRAAAALGPRSRAAAVAVATLPGARLFHEGQFEGRKVRLPVFLARRPEEPVAPALPGFYRKLLAEAAHPVYREGAFATCELHGWEDNRSYRNLAAWCWKLGDERRLVVVNLGPARSQALVRVPWPEVAGRSWRLEDALDGTAFDRAGADLAGPGLFVDLEAGAWHLVTLR</sequence>
<dbReference type="Proteomes" id="UP001162891">
    <property type="component" value="Chromosome"/>
</dbReference>
<dbReference type="RefSeq" id="WP_248358936.1">
    <property type="nucleotide sequence ID" value="NZ_AP025591.1"/>
</dbReference>
<organism evidence="2 3">
    <name type="scientific">Anaeromyxobacter oryzae</name>
    <dbReference type="NCBI Taxonomy" id="2918170"/>
    <lineage>
        <taxon>Bacteria</taxon>
        <taxon>Pseudomonadati</taxon>
        <taxon>Myxococcota</taxon>
        <taxon>Myxococcia</taxon>
        <taxon>Myxococcales</taxon>
        <taxon>Cystobacterineae</taxon>
        <taxon>Anaeromyxobacteraceae</taxon>
        <taxon>Anaeromyxobacter</taxon>
    </lineage>
</organism>
<proteinExistence type="predicted"/>
<keyword evidence="3" id="KW-1185">Reference proteome</keyword>
<dbReference type="SMART" id="SM00642">
    <property type="entry name" value="Aamy"/>
    <property type="match status" value="1"/>
</dbReference>
<name>A0ABM7WR56_9BACT</name>
<reference evidence="3" key="1">
    <citation type="journal article" date="2022" name="Int. J. Syst. Evol. Microbiol.">
        <title>Anaeromyxobacter oryzae sp. nov., Anaeromyxobacter diazotrophicus sp. nov. and Anaeromyxobacter paludicola sp. nov., isolated from paddy soils.</title>
        <authorList>
            <person name="Itoh H."/>
            <person name="Xu Z."/>
            <person name="Mise K."/>
            <person name="Masuda Y."/>
            <person name="Ushijima N."/>
            <person name="Hayakawa C."/>
            <person name="Shiratori Y."/>
            <person name="Senoo K."/>
        </authorList>
    </citation>
    <scope>NUCLEOTIDE SEQUENCE [LARGE SCALE GENOMIC DNA]</scope>
    <source>
        <strain evidence="3">Red232</strain>
    </source>
</reference>
<evidence type="ECO:0000313" key="2">
    <source>
        <dbReference type="EMBL" id="BDG01934.1"/>
    </source>
</evidence>
<accession>A0ABM7WR56</accession>
<dbReference type="PANTHER" id="PTHR47786:SF2">
    <property type="entry name" value="GLYCOSYL HYDROLASE FAMILY 13 CATALYTIC DOMAIN-CONTAINING PROTEIN"/>
    <property type="match status" value="1"/>
</dbReference>
<evidence type="ECO:0000313" key="3">
    <source>
        <dbReference type="Proteomes" id="UP001162891"/>
    </source>
</evidence>
<feature type="domain" description="Glycosyl hydrolase family 13 catalytic" evidence="1">
    <location>
        <begin position="75"/>
        <end position="390"/>
    </location>
</feature>
<dbReference type="InterPro" id="IPR006047">
    <property type="entry name" value="GH13_cat_dom"/>
</dbReference>
<dbReference type="SUPFAM" id="SSF51445">
    <property type="entry name" value="(Trans)glycosidases"/>
    <property type="match status" value="1"/>
</dbReference>
<dbReference type="EMBL" id="AP025591">
    <property type="protein sequence ID" value="BDG01934.1"/>
    <property type="molecule type" value="Genomic_DNA"/>
</dbReference>
<gene>
    <name evidence="2" type="ORF">AMOR_09300</name>
</gene>
<dbReference type="CDD" id="cd11347">
    <property type="entry name" value="AmyAc_1"/>
    <property type="match status" value="1"/>
</dbReference>
<dbReference type="Gene3D" id="3.20.20.80">
    <property type="entry name" value="Glycosidases"/>
    <property type="match status" value="1"/>
</dbReference>